<dbReference type="Proteomes" id="UP001218188">
    <property type="component" value="Unassembled WGS sequence"/>
</dbReference>
<dbReference type="EMBL" id="JARJCM010000043">
    <property type="protein sequence ID" value="KAJ7036418.1"/>
    <property type="molecule type" value="Genomic_DNA"/>
</dbReference>
<name>A0AAD6RZN5_9AGAR</name>
<dbReference type="AlphaFoldDB" id="A0AAD6RZN5"/>
<protein>
    <submittedName>
        <fullName evidence="1">Uncharacterized protein</fullName>
    </submittedName>
</protein>
<sequence>MGTLHMHVLTWMLRAHGFLFMGEAAGMSMLAVGALATVRTPLNTGTELTVWESSSFFSMLRARHAGALDGDPLADGLRLCRHAGGDGGIRAAAFMCRTNIECVMARRGWAADVQGPEGVGEGGLYPGRCRGIWGFNTSQRSNENETRDVSLVLMRRAGAGSTNSAITSESGARIILAARNVITLSRVNAGSELAAIELERVETFNDSTSAQRCNGKLEREEMLSTLTHIGTACLNNAAKVD</sequence>
<dbReference type="EMBL" id="JARJCM010000357">
    <property type="protein sequence ID" value="KAJ7018119.1"/>
    <property type="molecule type" value="Genomic_DNA"/>
</dbReference>
<evidence type="ECO:0000313" key="3">
    <source>
        <dbReference type="Proteomes" id="UP001218188"/>
    </source>
</evidence>
<accession>A0AAD6RZN5</accession>
<keyword evidence="3" id="KW-1185">Reference proteome</keyword>
<comment type="caution">
    <text evidence="1">The sequence shown here is derived from an EMBL/GenBank/DDBJ whole genome shotgun (WGS) entry which is preliminary data.</text>
</comment>
<organism evidence="1 3">
    <name type="scientific">Mycena alexandri</name>
    <dbReference type="NCBI Taxonomy" id="1745969"/>
    <lineage>
        <taxon>Eukaryota</taxon>
        <taxon>Fungi</taxon>
        <taxon>Dikarya</taxon>
        <taxon>Basidiomycota</taxon>
        <taxon>Agaricomycotina</taxon>
        <taxon>Agaricomycetes</taxon>
        <taxon>Agaricomycetidae</taxon>
        <taxon>Agaricales</taxon>
        <taxon>Marasmiineae</taxon>
        <taxon>Mycenaceae</taxon>
        <taxon>Mycena</taxon>
    </lineage>
</organism>
<gene>
    <name evidence="2" type="ORF">C8F04DRAFT_1233179</name>
    <name evidence="1" type="ORF">C8F04DRAFT_1243454</name>
</gene>
<evidence type="ECO:0000313" key="2">
    <source>
        <dbReference type="EMBL" id="KAJ7036418.1"/>
    </source>
</evidence>
<reference evidence="1" key="1">
    <citation type="submission" date="2023-03" db="EMBL/GenBank/DDBJ databases">
        <title>Massive genome expansion in bonnet fungi (Mycena s.s.) driven by repeated elements and novel gene families across ecological guilds.</title>
        <authorList>
            <consortium name="Lawrence Berkeley National Laboratory"/>
            <person name="Harder C.B."/>
            <person name="Miyauchi S."/>
            <person name="Viragh M."/>
            <person name="Kuo A."/>
            <person name="Thoen E."/>
            <person name="Andreopoulos B."/>
            <person name="Lu D."/>
            <person name="Skrede I."/>
            <person name="Drula E."/>
            <person name="Henrissat B."/>
            <person name="Morin E."/>
            <person name="Kohler A."/>
            <person name="Barry K."/>
            <person name="LaButti K."/>
            <person name="Morin E."/>
            <person name="Salamov A."/>
            <person name="Lipzen A."/>
            <person name="Mereny Z."/>
            <person name="Hegedus B."/>
            <person name="Baldrian P."/>
            <person name="Stursova M."/>
            <person name="Weitz H."/>
            <person name="Taylor A."/>
            <person name="Grigoriev I.V."/>
            <person name="Nagy L.G."/>
            <person name="Martin F."/>
            <person name="Kauserud H."/>
        </authorList>
    </citation>
    <scope>NUCLEOTIDE SEQUENCE</scope>
    <source>
        <strain evidence="1">CBHHK200</strain>
    </source>
</reference>
<evidence type="ECO:0000313" key="1">
    <source>
        <dbReference type="EMBL" id="KAJ7018119.1"/>
    </source>
</evidence>
<proteinExistence type="predicted"/>